<dbReference type="GO" id="GO:0043758">
    <property type="term" value="F:acetate-CoA ligase (ADP-forming) activity"/>
    <property type="evidence" value="ECO:0007669"/>
    <property type="project" value="InterPro"/>
</dbReference>
<dbReference type="SUPFAM" id="SSF51735">
    <property type="entry name" value="NAD(P)-binding Rossmann-fold domains"/>
    <property type="match status" value="1"/>
</dbReference>
<dbReference type="Gene3D" id="3.40.50.720">
    <property type="entry name" value="NAD(P)-binding Rossmann-like Domain"/>
    <property type="match status" value="1"/>
</dbReference>
<dbReference type="PANTHER" id="PTHR42793:SF1">
    <property type="entry name" value="PEPTIDYL-LYSINE N-ACETYLTRANSFERASE PATZ"/>
    <property type="match status" value="1"/>
</dbReference>
<evidence type="ECO:0000313" key="3">
    <source>
        <dbReference type="Proteomes" id="UP000620075"/>
    </source>
</evidence>
<organism evidence="2 3">
    <name type="scientific">Candidatus Dormiibacter inghamiae</name>
    <dbReference type="NCBI Taxonomy" id="3127013"/>
    <lineage>
        <taxon>Bacteria</taxon>
        <taxon>Bacillati</taxon>
        <taxon>Candidatus Dormiibacterota</taxon>
        <taxon>Candidatus Dormibacteria</taxon>
        <taxon>Candidatus Dormibacterales</taxon>
        <taxon>Candidatus Dormibacteraceae</taxon>
        <taxon>Candidatus Dormiibacter</taxon>
    </lineage>
</organism>
<dbReference type="Pfam" id="PF13380">
    <property type="entry name" value="CoA_binding_2"/>
    <property type="match status" value="1"/>
</dbReference>
<gene>
    <name evidence="2" type="ORF">JF888_03490</name>
</gene>
<dbReference type="InterPro" id="IPR016102">
    <property type="entry name" value="Succinyl-CoA_synth-like"/>
</dbReference>
<reference evidence="2 3" key="1">
    <citation type="submission" date="2020-10" db="EMBL/GenBank/DDBJ databases">
        <title>Ca. Dormibacterota MAGs.</title>
        <authorList>
            <person name="Montgomery K."/>
        </authorList>
    </citation>
    <scope>NUCLEOTIDE SEQUENCE [LARGE SCALE GENOMIC DNA]</scope>
    <source>
        <strain evidence="2">SC8811_S16_3</strain>
    </source>
</reference>
<dbReference type="RefSeq" id="WP_338176646.1">
    <property type="nucleotide sequence ID" value="NZ_JAEKNQ010000018.1"/>
</dbReference>
<name>A0A934K863_9BACT</name>
<evidence type="ECO:0000313" key="2">
    <source>
        <dbReference type="EMBL" id="MBJ7602247.1"/>
    </source>
</evidence>
<accession>A0A934K863</accession>
<comment type="caution">
    <text evidence="2">The sequence shown here is derived from an EMBL/GenBank/DDBJ whole genome shotgun (WGS) entry which is preliminary data.</text>
</comment>
<dbReference type="Pfam" id="PF13607">
    <property type="entry name" value="Succ_CoA_lig"/>
    <property type="match status" value="1"/>
</dbReference>
<evidence type="ECO:0000259" key="1">
    <source>
        <dbReference type="SMART" id="SM00881"/>
    </source>
</evidence>
<dbReference type="InterPro" id="IPR003781">
    <property type="entry name" value="CoA-bd"/>
</dbReference>
<feature type="domain" description="CoA-binding" evidence="1">
    <location>
        <begin position="4"/>
        <end position="96"/>
    </location>
</feature>
<dbReference type="EMBL" id="JAEKNQ010000018">
    <property type="protein sequence ID" value="MBJ7602247.1"/>
    <property type="molecule type" value="Genomic_DNA"/>
</dbReference>
<sequence length="437" mass="45059">MDAIFRPRSVAVYGASRNPAKLGHRLLRNVLGGGFEGEVTAVNPAGGEVLGLATVPGLERPVDLALISVPAVFAEAAVVDAARAGCAAAIVLASGFGETGAAGREVESRMAARARAACMRLVGPNCMGAVSRSATGFFNGSYFWRLPQRPGNISLVSQSGAFGGMFLAESRRRGLGLARFLSVGNSAEVVETDALEWLAQDAATEVIGLFVEAFKQGRRFVEVARACPKPVVVLKAGRLGAGARAAASHTGSLVGSRGAVEAAFQRAGIIESVTSDDFFDSLQVLSARRRTAGRRIAIVTISGGPSVLAADAAERAGLELAPLAAKTVTELRRLAPSFAATGNPIDLTPQCPPDGFQPALRAVFSDPAVEGVVAVNCGLDVQEFGLGLAQAQGETGKPVTAFLLDVPRIEQQLRSAGLPVLPSPERAVAAYAALVPP</sequence>
<dbReference type="SUPFAM" id="SSF52210">
    <property type="entry name" value="Succinyl-CoA synthetase domains"/>
    <property type="match status" value="2"/>
</dbReference>
<dbReference type="Proteomes" id="UP000620075">
    <property type="component" value="Unassembled WGS sequence"/>
</dbReference>
<dbReference type="InterPro" id="IPR043938">
    <property type="entry name" value="Ligase_CoA_dom"/>
</dbReference>
<dbReference type="Pfam" id="PF19045">
    <property type="entry name" value="Ligase_CoA_2"/>
    <property type="match status" value="1"/>
</dbReference>
<dbReference type="Gene3D" id="3.40.50.261">
    <property type="entry name" value="Succinyl-CoA synthetase domains"/>
    <property type="match status" value="2"/>
</dbReference>
<dbReference type="InterPro" id="IPR036291">
    <property type="entry name" value="NAD(P)-bd_dom_sf"/>
</dbReference>
<dbReference type="SMART" id="SM00881">
    <property type="entry name" value="CoA_binding"/>
    <property type="match status" value="1"/>
</dbReference>
<dbReference type="PANTHER" id="PTHR42793">
    <property type="entry name" value="COA BINDING DOMAIN CONTAINING PROTEIN"/>
    <property type="match status" value="1"/>
</dbReference>
<protein>
    <submittedName>
        <fullName evidence="2">CoA-binding protein</fullName>
    </submittedName>
</protein>
<dbReference type="AlphaFoldDB" id="A0A934K863"/>
<proteinExistence type="predicted"/>
<dbReference type="InterPro" id="IPR032875">
    <property type="entry name" value="Succ_CoA_lig_flav_dom"/>
</dbReference>